<accession>A0A955RJI8</accession>
<reference evidence="1" key="2">
    <citation type="journal article" date="2021" name="Microbiome">
        <title>Successional dynamics and alternative stable states in a saline activated sludge microbial community over 9 years.</title>
        <authorList>
            <person name="Wang Y."/>
            <person name="Ye J."/>
            <person name="Ju F."/>
            <person name="Liu L."/>
            <person name="Boyd J.A."/>
            <person name="Deng Y."/>
            <person name="Parks D.H."/>
            <person name="Jiang X."/>
            <person name="Yin X."/>
            <person name="Woodcroft B.J."/>
            <person name="Tyson G.W."/>
            <person name="Hugenholtz P."/>
            <person name="Polz M.F."/>
            <person name="Zhang T."/>
        </authorList>
    </citation>
    <scope>NUCLEOTIDE SEQUENCE</scope>
    <source>
        <strain evidence="1">HKST-UBA14</strain>
    </source>
</reference>
<dbReference type="EMBL" id="JAGQLK010000079">
    <property type="protein sequence ID" value="MCA9383504.1"/>
    <property type="molecule type" value="Genomic_DNA"/>
</dbReference>
<gene>
    <name evidence="1" type="ORF">KC909_04005</name>
</gene>
<organism evidence="1 2">
    <name type="scientific">Candidatus Dojkabacteria bacterium</name>
    <dbReference type="NCBI Taxonomy" id="2099670"/>
    <lineage>
        <taxon>Bacteria</taxon>
        <taxon>Candidatus Dojkabacteria</taxon>
    </lineage>
</organism>
<name>A0A955RJI8_9BACT</name>
<dbReference type="AlphaFoldDB" id="A0A955RJI8"/>
<evidence type="ECO:0000313" key="2">
    <source>
        <dbReference type="Proteomes" id="UP000783287"/>
    </source>
</evidence>
<sequence>METKYPYPERPSMGIENHLERLNRPPSHELREEEKVAVLDLERQLTQGIDLRANLQTTLLTPRGREQPPVKGIERVWEIKVNTYNYFPDYFLTSDGRNSLEQALGRSIDEFVDANEVSRFLFNINYSQLSLEQNAALKSLQASSSEYAENILVQAFVDSGYNPDIQLPNLERITITRDPEALLDKLGQMRNLKQFLKDCRQGIDLDMISPAQANATRTILDIHQRKLNEMLSGAVVAARAYLNDHQRYFAGDSDNIANQLAEQAGINNDDGEFDQTRQRSFAQFDIFRQGAGDRDTEGDNTAIGQEAIDDVINSSNGNVDAVENARYRDIAETVFIEAEEWVTWAKKVLREYGLLSEEGDYDSDRPGRAKDDLWQVVVDPKVVSLNVSSRLGAVQIPARFRRRLGSILPNGAAPILDHELAHVIQNENKMRLGLSIFNMVGTDRAVANFEAGAIAWEREAHSVLFGNVRGVNTFYLEGMRAKIAGGDWQTVMKAMYANMLTANPNRDPRELAALAVNRSRRLFNHGGDVNDTSKYLTDSKDLVYLEQELIARKLHEYGMQHLLLVGGVNLSTLADLYEAGMLDMEKLFLPTRRPTEIIDDELQAKLN</sequence>
<comment type="caution">
    <text evidence="1">The sequence shown here is derived from an EMBL/GenBank/DDBJ whole genome shotgun (WGS) entry which is preliminary data.</text>
</comment>
<proteinExistence type="predicted"/>
<reference evidence="1" key="1">
    <citation type="submission" date="2020-04" db="EMBL/GenBank/DDBJ databases">
        <authorList>
            <person name="Zhang T."/>
        </authorList>
    </citation>
    <scope>NUCLEOTIDE SEQUENCE</scope>
    <source>
        <strain evidence="1">HKST-UBA14</strain>
    </source>
</reference>
<protein>
    <submittedName>
        <fullName evidence="1">Uncharacterized protein</fullName>
    </submittedName>
</protein>
<dbReference type="Proteomes" id="UP000783287">
    <property type="component" value="Unassembled WGS sequence"/>
</dbReference>
<evidence type="ECO:0000313" key="1">
    <source>
        <dbReference type="EMBL" id="MCA9383504.1"/>
    </source>
</evidence>